<organism evidence="2 3">
    <name type="scientific">Streptomyces yunnanensis</name>
    <dbReference type="NCBI Taxonomy" id="156453"/>
    <lineage>
        <taxon>Bacteria</taxon>
        <taxon>Bacillati</taxon>
        <taxon>Actinomycetota</taxon>
        <taxon>Actinomycetes</taxon>
        <taxon>Kitasatosporales</taxon>
        <taxon>Streptomycetaceae</taxon>
        <taxon>Streptomyces</taxon>
    </lineage>
</organism>
<dbReference type="InterPro" id="IPR006311">
    <property type="entry name" value="TAT_signal"/>
</dbReference>
<dbReference type="PROSITE" id="PS51318">
    <property type="entry name" value="TAT"/>
    <property type="match status" value="1"/>
</dbReference>
<feature type="signal peptide" evidence="1">
    <location>
        <begin position="1"/>
        <end position="34"/>
    </location>
</feature>
<feature type="chain" id="PRO_5040923347" evidence="1">
    <location>
        <begin position="35"/>
        <end position="163"/>
    </location>
</feature>
<accession>A0A9X8QX38</accession>
<name>A0A9X8QX38_9ACTN</name>
<protein>
    <submittedName>
        <fullName evidence="2">Uncharacterized protein</fullName>
    </submittedName>
</protein>
<evidence type="ECO:0000313" key="3">
    <source>
        <dbReference type="Proteomes" id="UP000184388"/>
    </source>
</evidence>
<keyword evidence="1" id="KW-0732">Signal</keyword>
<dbReference type="Proteomes" id="UP000184388">
    <property type="component" value="Unassembled WGS sequence"/>
</dbReference>
<gene>
    <name evidence="2" type="ORF">SAMN05216268_11498</name>
</gene>
<evidence type="ECO:0000256" key="1">
    <source>
        <dbReference type="SAM" id="SignalP"/>
    </source>
</evidence>
<proteinExistence type="predicted"/>
<sequence length="163" mass="17405">MNRTSMTSTFRRRAVLAAGLAGAAALGLSATAQAANGAVPAAPVKAMRTAVTPYVINHFGEENADTGRAERRPRDLVLSEFTSIHKVDWKQWGAKEAVGTGQVTGTWCLDTCLTKPLKATISLSDPKVVNGKRVYSAFTLKLAGQQGTYDSEDLQGKRPLATR</sequence>
<dbReference type="EMBL" id="FRBK01000014">
    <property type="protein sequence ID" value="SHM78133.1"/>
    <property type="molecule type" value="Genomic_DNA"/>
</dbReference>
<evidence type="ECO:0000313" key="2">
    <source>
        <dbReference type="EMBL" id="SHM78133.1"/>
    </source>
</evidence>
<comment type="caution">
    <text evidence="2">The sequence shown here is derived from an EMBL/GenBank/DDBJ whole genome shotgun (WGS) entry which is preliminary data.</text>
</comment>
<reference evidence="3" key="1">
    <citation type="submission" date="2016-11" db="EMBL/GenBank/DDBJ databases">
        <authorList>
            <person name="Jaros S."/>
            <person name="Januszkiewicz K."/>
            <person name="Wedrychowicz H."/>
        </authorList>
    </citation>
    <scope>NUCLEOTIDE SEQUENCE [LARGE SCALE GENOMIC DNA]</scope>
    <source>
        <strain evidence="3">CGMCC 4.3555</strain>
    </source>
</reference>
<dbReference type="RefSeq" id="WP_073447129.1">
    <property type="nucleotide sequence ID" value="NZ_FRBK01000014.1"/>
</dbReference>
<dbReference type="AlphaFoldDB" id="A0A9X8QX38"/>